<evidence type="ECO:0008006" key="3">
    <source>
        <dbReference type="Google" id="ProtNLM"/>
    </source>
</evidence>
<dbReference type="EMBL" id="JAEPRJ010000001">
    <property type="protein sequence ID" value="MBK5896714.1"/>
    <property type="molecule type" value="Genomic_DNA"/>
</dbReference>
<dbReference type="Proteomes" id="UP000604730">
    <property type="component" value="Unassembled WGS sequence"/>
</dbReference>
<protein>
    <recommendedName>
        <fullName evidence="3">HipA-like C-terminal domain-containing protein</fullName>
    </recommendedName>
</protein>
<dbReference type="RefSeq" id="WP_208428272.1">
    <property type="nucleotide sequence ID" value="NZ_JAEPRJ010000001.1"/>
</dbReference>
<proteinExistence type="predicted"/>
<keyword evidence="2" id="KW-1185">Reference proteome</keyword>
<organism evidence="1 2">
    <name type="scientific">Catonella massiliensis</name>
    <dbReference type="NCBI Taxonomy" id="2799636"/>
    <lineage>
        <taxon>Bacteria</taxon>
        <taxon>Bacillati</taxon>
        <taxon>Bacillota</taxon>
        <taxon>Clostridia</taxon>
        <taxon>Lachnospirales</taxon>
        <taxon>Lachnospiraceae</taxon>
        <taxon>Catonella</taxon>
    </lineage>
</organism>
<evidence type="ECO:0000313" key="2">
    <source>
        <dbReference type="Proteomes" id="UP000604730"/>
    </source>
</evidence>
<gene>
    <name evidence="1" type="ORF">JJN12_02790</name>
</gene>
<evidence type="ECO:0000313" key="1">
    <source>
        <dbReference type="EMBL" id="MBK5896714.1"/>
    </source>
</evidence>
<comment type="caution">
    <text evidence="1">The sequence shown here is derived from an EMBL/GenBank/DDBJ whole genome shotgun (WGS) entry which is preliminary data.</text>
</comment>
<dbReference type="Gene3D" id="1.10.1070.20">
    <property type="match status" value="1"/>
</dbReference>
<reference evidence="1 2" key="1">
    <citation type="submission" date="2021-01" db="EMBL/GenBank/DDBJ databases">
        <title>Isolation and description of Catonella massiliensis sp. nov., a novel Catonella species, isolated from a stable periodontitis subject.</title>
        <authorList>
            <person name="Antezack A."/>
            <person name="Boxberger M."/>
            <person name="La Scola B."/>
            <person name="Monnet-Corti V."/>
        </authorList>
    </citation>
    <scope>NUCLEOTIDE SEQUENCE [LARGE SCALE GENOMIC DNA]</scope>
    <source>
        <strain evidence="1 2">Marseille-Q4567</strain>
    </source>
</reference>
<accession>A0ABS1IYH4</accession>
<name>A0ABS1IYH4_9FIRM</name>
<sequence>MDDKVITAKQDLTYLLWSHARNSSGTAGTFLKSQSTIDGRKIYYKLSNFDSEKGVVGHECVNEIIVDRLLTILGIEHLEYQLIHADIELEGRRYETWLCASADFKAQGESKVALDDYYQINAGKGISHYEFCKENGWQRYIDTMLAIDFLILNRDRHGANIEVLRNSRKHSLRIAPLFDHGLSLLCSCYSEEQIEKFDVMEDKPCQNFIGSRSTFDNLKLIKDKKSIFKKHLKESDRNILFKDLEEAISNKHRDKIWEMIYSRWCKYEDLCDL</sequence>